<keyword evidence="7" id="KW-0175">Coiled coil</keyword>
<dbReference type="InterPro" id="IPR045242">
    <property type="entry name" value="Syntaxin"/>
</dbReference>
<dbReference type="AlphaFoldDB" id="A0A1R1YBN5"/>
<dbReference type="InterPro" id="IPR010989">
    <property type="entry name" value="SNARE"/>
</dbReference>
<dbReference type="EMBL" id="LSSM01001848">
    <property type="protein sequence ID" value="OMJ24339.1"/>
    <property type="molecule type" value="Genomic_DNA"/>
</dbReference>
<dbReference type="PANTHER" id="PTHR19957:SF307">
    <property type="entry name" value="PROTEIN SSO1-RELATED"/>
    <property type="match status" value="1"/>
</dbReference>
<keyword evidence="5 9" id="KW-0472">Membrane</keyword>
<dbReference type="GO" id="GO:0000149">
    <property type="term" value="F:SNARE binding"/>
    <property type="evidence" value="ECO:0007669"/>
    <property type="project" value="TreeGrafter"/>
</dbReference>
<evidence type="ECO:0000256" key="2">
    <source>
        <dbReference type="ARBA" id="ARBA00009063"/>
    </source>
</evidence>
<evidence type="ECO:0000256" key="9">
    <source>
        <dbReference type="SAM" id="Phobius"/>
    </source>
</evidence>
<feature type="coiled-coil region" evidence="7">
    <location>
        <begin position="235"/>
        <end position="262"/>
    </location>
</feature>
<dbReference type="EMBL" id="LSSM01005267">
    <property type="protein sequence ID" value="OMJ13025.1"/>
    <property type="molecule type" value="Genomic_DNA"/>
</dbReference>
<evidence type="ECO:0000256" key="8">
    <source>
        <dbReference type="SAM" id="MobiDB-lite"/>
    </source>
</evidence>
<dbReference type="SMART" id="SM00503">
    <property type="entry name" value="SynN"/>
    <property type="match status" value="1"/>
</dbReference>
<evidence type="ECO:0000259" key="10">
    <source>
        <dbReference type="PROSITE" id="PS50192"/>
    </source>
</evidence>
<evidence type="ECO:0000313" key="11">
    <source>
        <dbReference type="EMBL" id="OMJ13025.1"/>
    </source>
</evidence>
<dbReference type="PROSITE" id="PS50192">
    <property type="entry name" value="T_SNARE"/>
    <property type="match status" value="1"/>
</dbReference>
<keyword evidence="3 9" id="KW-0812">Transmembrane</keyword>
<feature type="region of interest" description="Disordered" evidence="8">
    <location>
        <begin position="1"/>
        <end position="24"/>
    </location>
</feature>
<dbReference type="SMART" id="SM00397">
    <property type="entry name" value="t_SNARE"/>
    <property type="match status" value="1"/>
</dbReference>
<evidence type="ECO:0000313" key="13">
    <source>
        <dbReference type="Proteomes" id="UP000187429"/>
    </source>
</evidence>
<evidence type="ECO:0000256" key="1">
    <source>
        <dbReference type="ARBA" id="ARBA00004211"/>
    </source>
</evidence>
<reference evidence="12" key="1">
    <citation type="submission" date="2017-01" db="EMBL/GenBank/DDBJ databases">
        <authorList>
            <person name="Mah S.A."/>
            <person name="Swanson W.J."/>
            <person name="Moy G.W."/>
            <person name="Vacquier V.D."/>
        </authorList>
    </citation>
    <scope>NUCLEOTIDE SEQUENCE [LARGE SCALE GENOMIC DNA]</scope>
    <source>
        <strain evidence="12">ID-206-W2</strain>
    </source>
</reference>
<proteinExistence type="inferred from homology"/>
<dbReference type="GO" id="GO:0006906">
    <property type="term" value="P:vesicle fusion"/>
    <property type="evidence" value="ECO:0007669"/>
    <property type="project" value="TreeGrafter"/>
</dbReference>
<comment type="subcellular location">
    <subcellularLocation>
        <location evidence="1">Membrane</location>
        <topology evidence="1">Single-pass type IV membrane protein</topology>
    </subcellularLocation>
</comment>
<dbReference type="Proteomes" id="UP000187429">
    <property type="component" value="Unassembled WGS sequence"/>
</dbReference>
<dbReference type="InterPro" id="IPR006012">
    <property type="entry name" value="Syntaxin/epimorphin_CS"/>
</dbReference>
<protein>
    <submittedName>
        <fullName evidence="12">Syntaxin-like protein psy1</fullName>
    </submittedName>
</protein>
<reference evidence="13" key="2">
    <citation type="submission" date="2017-01" db="EMBL/GenBank/DDBJ databases">
        <authorList>
            <person name="Wang Y."/>
            <person name="White M."/>
            <person name="Kvist S."/>
            <person name="Moncalvo J.-M."/>
        </authorList>
    </citation>
    <scope>NUCLEOTIDE SEQUENCE [LARGE SCALE GENOMIC DNA]</scope>
    <source>
        <strain evidence="13">ID-206-W2</strain>
    </source>
</reference>
<evidence type="ECO:0000313" key="12">
    <source>
        <dbReference type="EMBL" id="OMJ24339.1"/>
    </source>
</evidence>
<dbReference type="SUPFAM" id="SSF47661">
    <property type="entry name" value="t-snare proteins"/>
    <property type="match status" value="1"/>
</dbReference>
<evidence type="ECO:0000256" key="7">
    <source>
        <dbReference type="SAM" id="Coils"/>
    </source>
</evidence>
<dbReference type="InterPro" id="IPR000727">
    <property type="entry name" value="T_SNARE_dom"/>
</dbReference>
<dbReference type="OrthoDB" id="10255013at2759"/>
<dbReference type="GO" id="GO:0048278">
    <property type="term" value="P:vesicle docking"/>
    <property type="evidence" value="ECO:0007669"/>
    <property type="project" value="TreeGrafter"/>
</dbReference>
<organism evidence="12 13">
    <name type="scientific">Smittium culicis</name>
    <dbReference type="NCBI Taxonomy" id="133412"/>
    <lineage>
        <taxon>Eukaryota</taxon>
        <taxon>Fungi</taxon>
        <taxon>Fungi incertae sedis</taxon>
        <taxon>Zoopagomycota</taxon>
        <taxon>Kickxellomycotina</taxon>
        <taxon>Harpellomycetes</taxon>
        <taxon>Harpellales</taxon>
        <taxon>Legeriomycetaceae</taxon>
        <taxon>Smittium</taxon>
    </lineage>
</organism>
<dbReference type="InterPro" id="IPR006011">
    <property type="entry name" value="Syntaxin_N"/>
</dbReference>
<dbReference type="PANTHER" id="PTHR19957">
    <property type="entry name" value="SYNTAXIN"/>
    <property type="match status" value="1"/>
</dbReference>
<dbReference type="Pfam" id="PF05739">
    <property type="entry name" value="SNARE"/>
    <property type="match status" value="1"/>
</dbReference>
<dbReference type="GO" id="GO:0031201">
    <property type="term" value="C:SNARE complex"/>
    <property type="evidence" value="ECO:0007669"/>
    <property type="project" value="TreeGrafter"/>
</dbReference>
<feature type="domain" description="T-SNARE coiled-coil homology" evidence="10">
    <location>
        <begin position="204"/>
        <end position="266"/>
    </location>
</feature>
<evidence type="ECO:0000256" key="3">
    <source>
        <dbReference type="ARBA" id="ARBA00022692"/>
    </source>
</evidence>
<keyword evidence="13" id="KW-1185">Reference proteome</keyword>
<accession>A0A1R1YBN5</accession>
<comment type="similarity">
    <text evidence="2 6">Belongs to the syntaxin family.</text>
</comment>
<dbReference type="GO" id="GO:0005886">
    <property type="term" value="C:plasma membrane"/>
    <property type="evidence" value="ECO:0007669"/>
    <property type="project" value="TreeGrafter"/>
</dbReference>
<evidence type="ECO:0000256" key="4">
    <source>
        <dbReference type="ARBA" id="ARBA00022989"/>
    </source>
</evidence>
<dbReference type="PROSITE" id="PS00914">
    <property type="entry name" value="SYNTAXIN"/>
    <property type="match status" value="1"/>
</dbReference>
<name>A0A1R1YBN5_9FUNG</name>
<dbReference type="GO" id="GO:0006887">
    <property type="term" value="P:exocytosis"/>
    <property type="evidence" value="ECO:0007669"/>
    <property type="project" value="TreeGrafter"/>
</dbReference>
<comment type="caution">
    <text evidence="12">The sequence shown here is derived from an EMBL/GenBank/DDBJ whole genome shotgun (WGS) entry which is preliminary data.</text>
</comment>
<feature type="transmembrane region" description="Helical" evidence="9">
    <location>
        <begin position="287"/>
        <end position="309"/>
    </location>
</feature>
<sequence length="314" mass="36263">MSRDRFGEFQQRSGTTGYAQDDFNNTHSINMNQISGQTSDQKFFKMIDDVKAKISNLDSQTQQVKYFSDKTLTSINDQAFQASRNELELLNRQVEHEIKQTKADLEYIQSVCNEPSLSRTQSIARIGRHQALSKNFASLISKYQQIKHEFYDKSKMRLKRQFLIAKPNATQDEIEDAIENQQANNIFAQAVLNSNRSGEARRVLKDIEDRHKDILNIEKTINELATMFEQVSGMISEQQEMIDNIENGVEDANEQIIGASSEVAKAVVYRKKSRKVNVTPSPFPHHFFFIFTPSLLFFILTLPYFFYYLRELGA</sequence>
<keyword evidence="4 9" id="KW-1133">Transmembrane helix</keyword>
<dbReference type="Pfam" id="PF00804">
    <property type="entry name" value="Syntaxin"/>
    <property type="match status" value="1"/>
</dbReference>
<dbReference type="GO" id="GO:0012505">
    <property type="term" value="C:endomembrane system"/>
    <property type="evidence" value="ECO:0007669"/>
    <property type="project" value="TreeGrafter"/>
</dbReference>
<dbReference type="GO" id="GO:0006886">
    <property type="term" value="P:intracellular protein transport"/>
    <property type="evidence" value="ECO:0007669"/>
    <property type="project" value="InterPro"/>
</dbReference>
<dbReference type="CDD" id="cd15848">
    <property type="entry name" value="SNARE_syntaxin1-like"/>
    <property type="match status" value="1"/>
</dbReference>
<dbReference type="Gene3D" id="1.20.58.70">
    <property type="match status" value="1"/>
</dbReference>
<gene>
    <name evidence="12" type="ORF">AYI69_g4666</name>
    <name evidence="11" type="ORF">AYI69_g9162</name>
</gene>
<evidence type="ECO:0000256" key="5">
    <source>
        <dbReference type="ARBA" id="ARBA00023136"/>
    </source>
</evidence>
<dbReference type="GO" id="GO:0005484">
    <property type="term" value="F:SNAP receptor activity"/>
    <property type="evidence" value="ECO:0007669"/>
    <property type="project" value="InterPro"/>
</dbReference>
<feature type="compositionally biased region" description="Polar residues" evidence="8">
    <location>
        <begin position="10"/>
        <end position="24"/>
    </location>
</feature>
<evidence type="ECO:0000256" key="6">
    <source>
        <dbReference type="RuleBase" id="RU003858"/>
    </source>
</evidence>